<comment type="caution">
    <text evidence="2">The sequence shown here is derived from an EMBL/GenBank/DDBJ whole genome shotgun (WGS) entry which is preliminary data.</text>
</comment>
<dbReference type="GO" id="GO:0003700">
    <property type="term" value="F:DNA-binding transcription factor activity"/>
    <property type="evidence" value="ECO:0007669"/>
    <property type="project" value="InterPro"/>
</dbReference>
<evidence type="ECO:0000313" key="2">
    <source>
        <dbReference type="EMBL" id="GLY77751.1"/>
    </source>
</evidence>
<dbReference type="InterPro" id="IPR007630">
    <property type="entry name" value="RNA_pol_sigma70_r4"/>
</dbReference>
<evidence type="ECO:0000313" key="3">
    <source>
        <dbReference type="Proteomes" id="UP001165135"/>
    </source>
</evidence>
<evidence type="ECO:0000259" key="1">
    <source>
        <dbReference type="Pfam" id="PF04545"/>
    </source>
</evidence>
<accession>A0A9W6VTK9</accession>
<dbReference type="Gene3D" id="1.10.10.10">
    <property type="entry name" value="Winged helix-like DNA-binding domain superfamily/Winged helix DNA-binding domain"/>
    <property type="match status" value="1"/>
</dbReference>
<protein>
    <recommendedName>
        <fullName evidence="1">RNA polymerase sigma-70 region 4 domain-containing protein</fullName>
    </recommendedName>
</protein>
<dbReference type="InterPro" id="IPR036388">
    <property type="entry name" value="WH-like_DNA-bd_sf"/>
</dbReference>
<dbReference type="AlphaFoldDB" id="A0A9W6VTK9"/>
<dbReference type="EMBL" id="BSTJ01000008">
    <property type="protein sequence ID" value="GLY77751.1"/>
    <property type="molecule type" value="Genomic_DNA"/>
</dbReference>
<reference evidence="2" key="1">
    <citation type="submission" date="2023-03" db="EMBL/GenBank/DDBJ databases">
        <title>Actinoallomurus iriomotensis NBRC 103681.</title>
        <authorList>
            <person name="Ichikawa N."/>
            <person name="Sato H."/>
            <person name="Tonouchi N."/>
        </authorList>
    </citation>
    <scope>NUCLEOTIDE SEQUENCE</scope>
    <source>
        <strain evidence="2">NBRC 103681</strain>
    </source>
</reference>
<proteinExistence type="predicted"/>
<dbReference type="Pfam" id="PF04545">
    <property type="entry name" value="Sigma70_r4"/>
    <property type="match status" value="1"/>
</dbReference>
<name>A0A9W6VTK9_9ACTN</name>
<organism evidence="2 3">
    <name type="scientific">Actinoallomurus iriomotensis</name>
    <dbReference type="NCBI Taxonomy" id="478107"/>
    <lineage>
        <taxon>Bacteria</taxon>
        <taxon>Bacillati</taxon>
        <taxon>Actinomycetota</taxon>
        <taxon>Actinomycetes</taxon>
        <taxon>Streptosporangiales</taxon>
        <taxon>Thermomonosporaceae</taxon>
        <taxon>Actinoallomurus</taxon>
    </lineage>
</organism>
<dbReference type="InterPro" id="IPR013324">
    <property type="entry name" value="RNA_pol_sigma_r3/r4-like"/>
</dbReference>
<dbReference type="Proteomes" id="UP001165135">
    <property type="component" value="Unassembled WGS sequence"/>
</dbReference>
<sequence>MFPVKAADGSEDALRQVVIAEALNGLSRDHREVLTETVMRRRTVNEAADILGLPVSIVKSRVYYALRALRILLEERGVTT</sequence>
<gene>
    <name evidence="2" type="ORF">Airi01_060180</name>
</gene>
<dbReference type="GO" id="GO:0006352">
    <property type="term" value="P:DNA-templated transcription initiation"/>
    <property type="evidence" value="ECO:0007669"/>
    <property type="project" value="InterPro"/>
</dbReference>
<feature type="domain" description="RNA polymerase sigma-70 region 4" evidence="1">
    <location>
        <begin position="22"/>
        <end position="70"/>
    </location>
</feature>
<dbReference type="SUPFAM" id="SSF88659">
    <property type="entry name" value="Sigma3 and sigma4 domains of RNA polymerase sigma factors"/>
    <property type="match status" value="1"/>
</dbReference>